<feature type="region of interest" description="Disordered" evidence="4">
    <location>
        <begin position="165"/>
        <end position="192"/>
    </location>
</feature>
<evidence type="ECO:0000256" key="3">
    <source>
        <dbReference type="ARBA" id="ARBA00023033"/>
    </source>
</evidence>
<protein>
    <recommendedName>
        <fullName evidence="5">Tyrosinase C-terminal domain-containing protein</fullName>
    </recommendedName>
</protein>
<feature type="domain" description="Tyrosinase C-terminal" evidence="5">
    <location>
        <begin position="38"/>
        <end position="151"/>
    </location>
</feature>
<evidence type="ECO:0000256" key="4">
    <source>
        <dbReference type="SAM" id="MobiDB-lite"/>
    </source>
</evidence>
<keyword evidence="7" id="KW-1185">Reference proteome</keyword>
<sequence>MSKSNMGHTSGPESDQHFEVNAGDSAALHGAEKDNLWEWTARVRVKKYEVGGSFLVELFLGSVPTDPRQWRTSPNFVGAHYVFTNSVPGRGDAEVEGFVDLNDGIAEHSGLDSLDPNAVVPYLTHNLDWRVQRAGGEPVDLASVPSLEVTVFATPLTWPPGSDFPVPGERRAHRGITAGRPGGSGGADAGSS</sequence>
<keyword evidence="3" id="KW-0503">Monooxygenase</keyword>
<evidence type="ECO:0000256" key="2">
    <source>
        <dbReference type="ARBA" id="ARBA00023002"/>
    </source>
</evidence>
<dbReference type="Proteomes" id="UP001218218">
    <property type="component" value="Unassembled WGS sequence"/>
</dbReference>
<dbReference type="Pfam" id="PF18132">
    <property type="entry name" value="Tyrosinase_C"/>
    <property type="match status" value="1"/>
</dbReference>
<dbReference type="AlphaFoldDB" id="A0AAD7ELU7"/>
<gene>
    <name evidence="6" type="ORF">DFH08DRAFT_784010</name>
</gene>
<evidence type="ECO:0000259" key="5">
    <source>
        <dbReference type="Pfam" id="PF18132"/>
    </source>
</evidence>
<proteinExistence type="predicted"/>
<evidence type="ECO:0000313" key="6">
    <source>
        <dbReference type="EMBL" id="KAJ7337665.1"/>
    </source>
</evidence>
<reference evidence="6" key="1">
    <citation type="submission" date="2023-03" db="EMBL/GenBank/DDBJ databases">
        <title>Massive genome expansion in bonnet fungi (Mycena s.s.) driven by repeated elements and novel gene families across ecological guilds.</title>
        <authorList>
            <consortium name="Lawrence Berkeley National Laboratory"/>
            <person name="Harder C.B."/>
            <person name="Miyauchi S."/>
            <person name="Viragh M."/>
            <person name="Kuo A."/>
            <person name="Thoen E."/>
            <person name="Andreopoulos B."/>
            <person name="Lu D."/>
            <person name="Skrede I."/>
            <person name="Drula E."/>
            <person name="Henrissat B."/>
            <person name="Morin E."/>
            <person name="Kohler A."/>
            <person name="Barry K."/>
            <person name="LaButti K."/>
            <person name="Morin E."/>
            <person name="Salamov A."/>
            <person name="Lipzen A."/>
            <person name="Mereny Z."/>
            <person name="Hegedus B."/>
            <person name="Baldrian P."/>
            <person name="Stursova M."/>
            <person name="Weitz H."/>
            <person name="Taylor A."/>
            <person name="Grigoriev I.V."/>
            <person name="Nagy L.G."/>
            <person name="Martin F."/>
            <person name="Kauserud H."/>
        </authorList>
    </citation>
    <scope>NUCLEOTIDE SEQUENCE</scope>
    <source>
        <strain evidence="6">CBHHK002</strain>
    </source>
</reference>
<dbReference type="GO" id="GO:0004497">
    <property type="term" value="F:monooxygenase activity"/>
    <property type="evidence" value="ECO:0007669"/>
    <property type="project" value="UniProtKB-KW"/>
</dbReference>
<dbReference type="InterPro" id="IPR041640">
    <property type="entry name" value="Tyrosinase_C"/>
</dbReference>
<feature type="compositionally biased region" description="Gly residues" evidence="4">
    <location>
        <begin position="180"/>
        <end position="192"/>
    </location>
</feature>
<organism evidence="6 7">
    <name type="scientific">Mycena albidolilacea</name>
    <dbReference type="NCBI Taxonomy" id="1033008"/>
    <lineage>
        <taxon>Eukaryota</taxon>
        <taxon>Fungi</taxon>
        <taxon>Dikarya</taxon>
        <taxon>Basidiomycota</taxon>
        <taxon>Agaricomycotina</taxon>
        <taxon>Agaricomycetes</taxon>
        <taxon>Agaricomycetidae</taxon>
        <taxon>Agaricales</taxon>
        <taxon>Marasmiineae</taxon>
        <taxon>Mycenaceae</taxon>
        <taxon>Mycena</taxon>
    </lineage>
</organism>
<accession>A0AAD7ELU7</accession>
<evidence type="ECO:0000256" key="1">
    <source>
        <dbReference type="ARBA" id="ARBA00001973"/>
    </source>
</evidence>
<evidence type="ECO:0000313" key="7">
    <source>
        <dbReference type="Proteomes" id="UP001218218"/>
    </source>
</evidence>
<keyword evidence="2" id="KW-0560">Oxidoreductase</keyword>
<comment type="cofactor">
    <cofactor evidence="1">
        <name>Cu(2+)</name>
        <dbReference type="ChEBI" id="CHEBI:29036"/>
    </cofactor>
</comment>
<name>A0AAD7ELU7_9AGAR</name>
<dbReference type="EMBL" id="JARIHO010000029">
    <property type="protein sequence ID" value="KAJ7337665.1"/>
    <property type="molecule type" value="Genomic_DNA"/>
</dbReference>
<comment type="caution">
    <text evidence="6">The sequence shown here is derived from an EMBL/GenBank/DDBJ whole genome shotgun (WGS) entry which is preliminary data.</text>
</comment>
<dbReference type="Gene3D" id="2.60.310.20">
    <property type="match status" value="1"/>
</dbReference>